<evidence type="ECO:0000313" key="3">
    <source>
        <dbReference type="Proteomes" id="UP001597011"/>
    </source>
</evidence>
<gene>
    <name evidence="2" type="ORF">ACFQ0I_01720</name>
</gene>
<feature type="transmembrane region" description="Helical" evidence="1">
    <location>
        <begin position="93"/>
        <end position="114"/>
    </location>
</feature>
<keyword evidence="1" id="KW-0472">Membrane</keyword>
<accession>A0ABW3BP80</accession>
<protein>
    <submittedName>
        <fullName evidence="2">Uncharacterized protein</fullName>
    </submittedName>
</protein>
<keyword evidence="1" id="KW-1133">Transmembrane helix</keyword>
<organism evidence="2 3">
    <name type="scientific">Mariniflexile aquimaris</name>
    <dbReference type="NCBI Taxonomy" id="881009"/>
    <lineage>
        <taxon>Bacteria</taxon>
        <taxon>Pseudomonadati</taxon>
        <taxon>Bacteroidota</taxon>
        <taxon>Flavobacteriia</taxon>
        <taxon>Flavobacteriales</taxon>
        <taxon>Flavobacteriaceae</taxon>
        <taxon>Mariniflexile</taxon>
    </lineage>
</organism>
<dbReference type="EMBL" id="JBHTIB010000002">
    <property type="protein sequence ID" value="MFD0834467.1"/>
    <property type="molecule type" value="Genomic_DNA"/>
</dbReference>
<dbReference type="Proteomes" id="UP001597011">
    <property type="component" value="Unassembled WGS sequence"/>
</dbReference>
<evidence type="ECO:0000313" key="2">
    <source>
        <dbReference type="EMBL" id="MFD0834467.1"/>
    </source>
</evidence>
<evidence type="ECO:0000256" key="1">
    <source>
        <dbReference type="SAM" id="Phobius"/>
    </source>
</evidence>
<dbReference type="RefSeq" id="WP_379938786.1">
    <property type="nucleotide sequence ID" value="NZ_JBHTIB010000002.1"/>
</dbReference>
<comment type="caution">
    <text evidence="2">The sequence shown here is derived from an EMBL/GenBank/DDBJ whole genome shotgun (WGS) entry which is preliminary data.</text>
</comment>
<name>A0ABW3BP80_9FLAO</name>
<proteinExistence type="predicted"/>
<reference evidence="3" key="1">
    <citation type="journal article" date="2019" name="Int. J. Syst. Evol. Microbiol.">
        <title>The Global Catalogue of Microorganisms (GCM) 10K type strain sequencing project: providing services to taxonomists for standard genome sequencing and annotation.</title>
        <authorList>
            <consortium name="The Broad Institute Genomics Platform"/>
            <consortium name="The Broad Institute Genome Sequencing Center for Infectious Disease"/>
            <person name="Wu L."/>
            <person name="Ma J."/>
        </authorList>
    </citation>
    <scope>NUCLEOTIDE SEQUENCE [LARGE SCALE GENOMIC DNA]</scope>
    <source>
        <strain evidence="3">CCUG 60529</strain>
    </source>
</reference>
<keyword evidence="3" id="KW-1185">Reference proteome</keyword>
<keyword evidence="1" id="KW-0812">Transmembrane</keyword>
<sequence>MATSFITIKEVPISNNCPECFNNTGLKIIYKQKFVETKYYKSITDTITQDIICDNCHTTIYPVRWTEDIERVVAYQKKVLSPKTASTYLKKRTWVIAASTILTILIIVSLLIYLQL</sequence>